<keyword evidence="7 9" id="KW-1133">Transmembrane helix</keyword>
<keyword evidence="5" id="KW-0997">Cell inner membrane</keyword>
<reference evidence="11 12" key="1">
    <citation type="submission" date="2019-02" db="EMBL/GenBank/DDBJ databases">
        <title>Deep-cultivation of Planctomycetes and their phenomic and genomic characterization uncovers novel biology.</title>
        <authorList>
            <person name="Wiegand S."/>
            <person name="Jogler M."/>
            <person name="Boedeker C."/>
            <person name="Pinto D."/>
            <person name="Vollmers J."/>
            <person name="Rivas-Marin E."/>
            <person name="Kohn T."/>
            <person name="Peeters S.H."/>
            <person name="Heuer A."/>
            <person name="Rast P."/>
            <person name="Oberbeckmann S."/>
            <person name="Bunk B."/>
            <person name="Jeske O."/>
            <person name="Meyerdierks A."/>
            <person name="Storesund J.E."/>
            <person name="Kallscheuer N."/>
            <person name="Luecker S."/>
            <person name="Lage O.M."/>
            <person name="Pohl T."/>
            <person name="Merkel B.J."/>
            <person name="Hornburger P."/>
            <person name="Mueller R.-W."/>
            <person name="Bruemmer F."/>
            <person name="Labrenz M."/>
            <person name="Spormann A.M."/>
            <person name="Op Den Camp H."/>
            <person name="Overmann J."/>
            <person name="Amann R."/>
            <person name="Jetten M.S.M."/>
            <person name="Mascher T."/>
            <person name="Medema M.H."/>
            <person name="Devos D.P."/>
            <person name="Kaster A.-K."/>
            <person name="Ovreas L."/>
            <person name="Rohde M."/>
            <person name="Galperin M.Y."/>
            <person name="Jogler C."/>
        </authorList>
    </citation>
    <scope>NUCLEOTIDE SEQUENCE [LARGE SCALE GENOMIC DNA]</scope>
    <source>
        <strain evidence="11 12">Poly59</strain>
    </source>
</reference>
<feature type="transmembrane region" description="Helical" evidence="9">
    <location>
        <begin position="54"/>
        <end position="75"/>
    </location>
</feature>
<feature type="domain" description="ABC transmembrane type-2" evidence="10">
    <location>
        <begin position="55"/>
        <end position="276"/>
    </location>
</feature>
<comment type="subcellular location">
    <subcellularLocation>
        <location evidence="1">Cell inner membrane</location>
        <topology evidence="1">Multi-pass membrane protein</topology>
    </subcellularLocation>
    <subcellularLocation>
        <location evidence="9">Cell membrane</location>
        <topology evidence="9">Multi-pass membrane protein</topology>
    </subcellularLocation>
</comment>
<evidence type="ECO:0000256" key="5">
    <source>
        <dbReference type="ARBA" id="ARBA00022519"/>
    </source>
</evidence>
<dbReference type="AlphaFoldDB" id="A0A5C6F3W2"/>
<evidence type="ECO:0000256" key="2">
    <source>
        <dbReference type="ARBA" id="ARBA00007783"/>
    </source>
</evidence>
<keyword evidence="12" id="KW-1185">Reference proteome</keyword>
<evidence type="ECO:0000256" key="7">
    <source>
        <dbReference type="ARBA" id="ARBA00022989"/>
    </source>
</evidence>
<dbReference type="PANTHER" id="PTHR30413">
    <property type="entry name" value="INNER MEMBRANE TRANSPORT PERMEASE"/>
    <property type="match status" value="1"/>
</dbReference>
<evidence type="ECO:0000256" key="8">
    <source>
        <dbReference type="ARBA" id="ARBA00023136"/>
    </source>
</evidence>
<dbReference type="PROSITE" id="PS51012">
    <property type="entry name" value="ABC_TM2"/>
    <property type="match status" value="1"/>
</dbReference>
<gene>
    <name evidence="11" type="primary">tagG</name>
    <name evidence="11" type="ORF">Poly59_15210</name>
</gene>
<protein>
    <recommendedName>
        <fullName evidence="9">Transport permease protein</fullName>
    </recommendedName>
</protein>
<dbReference type="GO" id="GO:0005886">
    <property type="term" value="C:plasma membrane"/>
    <property type="evidence" value="ECO:0007669"/>
    <property type="project" value="UniProtKB-SubCell"/>
</dbReference>
<feature type="transmembrane region" description="Helical" evidence="9">
    <location>
        <begin position="250"/>
        <end position="270"/>
    </location>
</feature>
<dbReference type="Proteomes" id="UP000317977">
    <property type="component" value="Unassembled WGS sequence"/>
</dbReference>
<dbReference type="PANTHER" id="PTHR30413:SF8">
    <property type="entry name" value="TRANSPORT PERMEASE PROTEIN"/>
    <property type="match status" value="1"/>
</dbReference>
<feature type="transmembrane region" description="Helical" evidence="9">
    <location>
        <begin position="163"/>
        <end position="186"/>
    </location>
</feature>
<keyword evidence="4 9" id="KW-1003">Cell membrane</keyword>
<dbReference type="Pfam" id="PF01061">
    <property type="entry name" value="ABC2_membrane"/>
    <property type="match status" value="1"/>
</dbReference>
<accession>A0A5C6F3W2</accession>
<evidence type="ECO:0000259" key="10">
    <source>
        <dbReference type="PROSITE" id="PS51012"/>
    </source>
</evidence>
<dbReference type="GO" id="GO:0140359">
    <property type="term" value="F:ABC-type transporter activity"/>
    <property type="evidence" value="ECO:0007669"/>
    <property type="project" value="InterPro"/>
</dbReference>
<dbReference type="InterPro" id="IPR013525">
    <property type="entry name" value="ABC2_TM"/>
</dbReference>
<evidence type="ECO:0000313" key="11">
    <source>
        <dbReference type="EMBL" id="TWU55224.1"/>
    </source>
</evidence>
<comment type="similarity">
    <text evidence="2 9">Belongs to the ABC-2 integral membrane protein family.</text>
</comment>
<organism evidence="11 12">
    <name type="scientific">Rubripirellula reticaptiva</name>
    <dbReference type="NCBI Taxonomy" id="2528013"/>
    <lineage>
        <taxon>Bacteria</taxon>
        <taxon>Pseudomonadati</taxon>
        <taxon>Planctomycetota</taxon>
        <taxon>Planctomycetia</taxon>
        <taxon>Pirellulales</taxon>
        <taxon>Pirellulaceae</taxon>
        <taxon>Rubripirellula</taxon>
    </lineage>
</organism>
<dbReference type="OrthoDB" id="9786910at2"/>
<proteinExistence type="inferred from homology"/>
<comment type="caution">
    <text evidence="11">The sequence shown here is derived from an EMBL/GenBank/DDBJ whole genome shotgun (WGS) entry which is preliminary data.</text>
</comment>
<dbReference type="GO" id="GO:0015920">
    <property type="term" value="P:lipopolysaccharide transport"/>
    <property type="evidence" value="ECO:0007669"/>
    <property type="project" value="TreeGrafter"/>
</dbReference>
<feature type="transmembrane region" description="Helical" evidence="9">
    <location>
        <begin position="129"/>
        <end position="157"/>
    </location>
</feature>
<keyword evidence="8 9" id="KW-0472">Membrane</keyword>
<evidence type="ECO:0000256" key="9">
    <source>
        <dbReference type="RuleBase" id="RU361157"/>
    </source>
</evidence>
<keyword evidence="3 9" id="KW-0813">Transport</keyword>
<sequence length="284" mass="32368">MLEQTASPESQPQYELVLEAGLAEKHYWADLWRYRELFQVLAWRDVSVRYKQTVIGVLWAFIRPMLTMIVFTIVFGKVAGLPSDGTAPYALLVFAGMLPWTFFSTALSDASSSLVANANLISKVYFPRLIVPASTVVVAFIDFLISFSLLVLMMVWYQWLPGWQILLLPVFVVLAFFASLGPALWITALNVKYRDFRYIIPFIVQFGLYVSPVGFSSSVIPEKWRLLYSLNPVVGVIDGFRWCILGESTIYWPGFAGSLTVTAFFLWFGIRQFRKMEKSFADLI</sequence>
<keyword evidence="6 9" id="KW-0812">Transmembrane</keyword>
<evidence type="ECO:0000256" key="3">
    <source>
        <dbReference type="ARBA" id="ARBA00022448"/>
    </source>
</evidence>
<feature type="transmembrane region" description="Helical" evidence="9">
    <location>
        <begin position="198"/>
        <end position="220"/>
    </location>
</feature>
<evidence type="ECO:0000256" key="4">
    <source>
        <dbReference type="ARBA" id="ARBA00022475"/>
    </source>
</evidence>
<dbReference type="InterPro" id="IPR047817">
    <property type="entry name" value="ABC2_TM_bact-type"/>
</dbReference>
<name>A0A5C6F3W2_9BACT</name>
<evidence type="ECO:0000256" key="6">
    <source>
        <dbReference type="ARBA" id="ARBA00022692"/>
    </source>
</evidence>
<evidence type="ECO:0000313" key="12">
    <source>
        <dbReference type="Proteomes" id="UP000317977"/>
    </source>
</evidence>
<dbReference type="EMBL" id="SJPX01000002">
    <property type="protein sequence ID" value="TWU55224.1"/>
    <property type="molecule type" value="Genomic_DNA"/>
</dbReference>
<dbReference type="RefSeq" id="WP_146533455.1">
    <property type="nucleotide sequence ID" value="NZ_SJPX01000002.1"/>
</dbReference>
<feature type="transmembrane region" description="Helical" evidence="9">
    <location>
        <begin position="87"/>
        <end position="108"/>
    </location>
</feature>
<evidence type="ECO:0000256" key="1">
    <source>
        <dbReference type="ARBA" id="ARBA00004429"/>
    </source>
</evidence>